<dbReference type="WBParaSite" id="HPLM_0001380301-mRNA-1">
    <property type="protein sequence ID" value="HPLM_0001380301-mRNA-1"/>
    <property type="gene ID" value="HPLM_0001380301"/>
</dbReference>
<sequence>MLVLNIIDALLKRPDLSVDMGQDVPSLQPGSNVIIPRIGVVAHRFAMASAYALLILTTVVILVCFGQRQDQEATAHLVPLEANADTLVYLQVVRICFNIRLRFQLLWSDFGVFVLHYVSFYVFY</sequence>
<evidence type="ECO:0000313" key="2">
    <source>
        <dbReference type="EMBL" id="VDO50631.1"/>
    </source>
</evidence>
<keyword evidence="3" id="KW-1185">Reference proteome</keyword>
<dbReference type="Proteomes" id="UP000268014">
    <property type="component" value="Unassembled WGS sequence"/>
</dbReference>
<evidence type="ECO:0000313" key="3">
    <source>
        <dbReference type="Proteomes" id="UP000268014"/>
    </source>
</evidence>
<feature type="transmembrane region" description="Helical" evidence="1">
    <location>
        <begin position="105"/>
        <end position="123"/>
    </location>
</feature>
<evidence type="ECO:0000256" key="1">
    <source>
        <dbReference type="SAM" id="Phobius"/>
    </source>
</evidence>
<dbReference type="EMBL" id="UZAF01018341">
    <property type="protein sequence ID" value="VDO50631.1"/>
    <property type="molecule type" value="Genomic_DNA"/>
</dbReference>
<accession>A0A0N4WQS9</accession>
<feature type="transmembrane region" description="Helical" evidence="1">
    <location>
        <begin position="45"/>
        <end position="65"/>
    </location>
</feature>
<keyword evidence="1" id="KW-0812">Transmembrane</keyword>
<dbReference type="AlphaFoldDB" id="A0A0N4WQS9"/>
<name>A0A0N4WQS9_HAEPC</name>
<proteinExistence type="predicted"/>
<reference evidence="4" key="1">
    <citation type="submission" date="2017-02" db="UniProtKB">
        <authorList>
            <consortium name="WormBaseParasite"/>
        </authorList>
    </citation>
    <scope>IDENTIFICATION</scope>
</reference>
<keyword evidence="1" id="KW-1133">Transmembrane helix</keyword>
<reference evidence="2 3" key="2">
    <citation type="submission" date="2018-11" db="EMBL/GenBank/DDBJ databases">
        <authorList>
            <consortium name="Pathogen Informatics"/>
        </authorList>
    </citation>
    <scope>NUCLEOTIDE SEQUENCE [LARGE SCALE GENOMIC DNA]</scope>
    <source>
        <strain evidence="2 3">MHpl1</strain>
    </source>
</reference>
<protein>
    <submittedName>
        <fullName evidence="4">Transmembrane protein</fullName>
    </submittedName>
</protein>
<keyword evidence="1" id="KW-0472">Membrane</keyword>
<organism evidence="4">
    <name type="scientific">Haemonchus placei</name>
    <name type="common">Barber's pole worm</name>
    <dbReference type="NCBI Taxonomy" id="6290"/>
    <lineage>
        <taxon>Eukaryota</taxon>
        <taxon>Metazoa</taxon>
        <taxon>Ecdysozoa</taxon>
        <taxon>Nematoda</taxon>
        <taxon>Chromadorea</taxon>
        <taxon>Rhabditida</taxon>
        <taxon>Rhabditina</taxon>
        <taxon>Rhabditomorpha</taxon>
        <taxon>Strongyloidea</taxon>
        <taxon>Trichostrongylidae</taxon>
        <taxon>Haemonchus</taxon>
    </lineage>
</organism>
<gene>
    <name evidence="2" type="ORF">HPLM_LOCUS13795</name>
</gene>
<evidence type="ECO:0000313" key="4">
    <source>
        <dbReference type="WBParaSite" id="HPLM_0001380301-mRNA-1"/>
    </source>
</evidence>